<protein>
    <submittedName>
        <fullName evidence="1">Uncharacterized protein</fullName>
    </submittedName>
</protein>
<name>A0AAD6M7I5_9ROSI</name>
<organism evidence="1 2">
    <name type="scientific">Populus alba x Populus x berolinensis</name>
    <dbReference type="NCBI Taxonomy" id="444605"/>
    <lineage>
        <taxon>Eukaryota</taxon>
        <taxon>Viridiplantae</taxon>
        <taxon>Streptophyta</taxon>
        <taxon>Embryophyta</taxon>
        <taxon>Tracheophyta</taxon>
        <taxon>Spermatophyta</taxon>
        <taxon>Magnoliopsida</taxon>
        <taxon>eudicotyledons</taxon>
        <taxon>Gunneridae</taxon>
        <taxon>Pentapetalae</taxon>
        <taxon>rosids</taxon>
        <taxon>fabids</taxon>
        <taxon>Malpighiales</taxon>
        <taxon>Salicaceae</taxon>
        <taxon>Saliceae</taxon>
        <taxon>Populus</taxon>
    </lineage>
</organism>
<evidence type="ECO:0000313" key="2">
    <source>
        <dbReference type="Proteomes" id="UP001164929"/>
    </source>
</evidence>
<sequence>MPGSLYATAKTNLFCLRLAAAGGVRGAKHTLSFLSLYM</sequence>
<gene>
    <name evidence="1" type="ORF">NC653_028259</name>
</gene>
<dbReference type="AlphaFoldDB" id="A0AAD6M7I5"/>
<dbReference type="Proteomes" id="UP001164929">
    <property type="component" value="Chromosome 11"/>
</dbReference>
<keyword evidence="2" id="KW-1185">Reference proteome</keyword>
<reference evidence="1" key="1">
    <citation type="journal article" date="2023" name="Mol. Ecol. Resour.">
        <title>Chromosome-level genome assembly of a triploid poplar Populus alba 'Berolinensis'.</title>
        <authorList>
            <person name="Chen S."/>
            <person name="Yu Y."/>
            <person name="Wang X."/>
            <person name="Wang S."/>
            <person name="Zhang T."/>
            <person name="Zhou Y."/>
            <person name="He R."/>
            <person name="Meng N."/>
            <person name="Wang Y."/>
            <person name="Liu W."/>
            <person name="Liu Z."/>
            <person name="Liu J."/>
            <person name="Guo Q."/>
            <person name="Huang H."/>
            <person name="Sederoff R.R."/>
            <person name="Wang G."/>
            <person name="Qu G."/>
            <person name="Chen S."/>
        </authorList>
    </citation>
    <scope>NUCLEOTIDE SEQUENCE</scope>
    <source>
        <strain evidence="1">SC-2020</strain>
    </source>
</reference>
<accession>A0AAD6M7I5</accession>
<dbReference type="EMBL" id="JAQIZT010000011">
    <property type="protein sequence ID" value="KAJ6980388.1"/>
    <property type="molecule type" value="Genomic_DNA"/>
</dbReference>
<evidence type="ECO:0000313" key="1">
    <source>
        <dbReference type="EMBL" id="KAJ6980388.1"/>
    </source>
</evidence>
<comment type="caution">
    <text evidence="1">The sequence shown here is derived from an EMBL/GenBank/DDBJ whole genome shotgun (WGS) entry which is preliminary data.</text>
</comment>
<proteinExistence type="predicted"/>